<sequence length="224" mass="24726">MKDITLGIVFLEGVASFLSPCLLPLIPIYIAYLSGEARNKRLIKNSASFIFGFTIIFVLLGAAASGIGKFLIAYRDFFDKILGILIIFMGLFYIDVIKSNFLMMERKLDIEVQNDGFFNGFLLGVGLAFGWTPCVGPILASVLAIAASKSSMTYGILLLFVYSMGIAVPFIIIAILIQRFNIKNNILMKRAKTIKLITGIIMIITGILLFTGYIGKLSSILWRL</sequence>
<evidence type="ECO:0000256" key="2">
    <source>
        <dbReference type="ARBA" id="ARBA00006143"/>
    </source>
</evidence>
<dbReference type="PANTHER" id="PTHR31272:SF4">
    <property type="entry name" value="CYTOCHROME C-TYPE BIOGENESIS PROTEIN HI_1454-RELATED"/>
    <property type="match status" value="1"/>
</dbReference>
<feature type="transmembrane region" description="Helical" evidence="6">
    <location>
        <begin position="196"/>
        <end position="215"/>
    </location>
</feature>
<feature type="transmembrane region" description="Helical" evidence="6">
    <location>
        <begin position="6"/>
        <end position="35"/>
    </location>
</feature>
<feature type="domain" description="Cytochrome C biogenesis protein transmembrane" evidence="7">
    <location>
        <begin position="5"/>
        <end position="210"/>
    </location>
</feature>
<evidence type="ECO:0000313" key="9">
    <source>
        <dbReference type="Proteomes" id="UP000190105"/>
    </source>
</evidence>
<evidence type="ECO:0000256" key="5">
    <source>
        <dbReference type="ARBA" id="ARBA00023136"/>
    </source>
</evidence>
<dbReference type="EMBL" id="FUYH01000015">
    <property type="protein sequence ID" value="SKA93995.1"/>
    <property type="molecule type" value="Genomic_DNA"/>
</dbReference>
<comment type="similarity">
    <text evidence="2">Belongs to the DsbD family.</text>
</comment>
<organism evidence="8 9">
    <name type="scientific">Caloramator quimbayensis</name>
    <dbReference type="NCBI Taxonomy" id="1147123"/>
    <lineage>
        <taxon>Bacteria</taxon>
        <taxon>Bacillati</taxon>
        <taxon>Bacillota</taxon>
        <taxon>Clostridia</taxon>
        <taxon>Eubacteriales</taxon>
        <taxon>Clostridiaceae</taxon>
        <taxon>Caloramator</taxon>
    </lineage>
</organism>
<dbReference type="AlphaFoldDB" id="A0A1T4XY67"/>
<accession>A0A1T4XY67</accession>
<keyword evidence="3 6" id="KW-0812">Transmembrane</keyword>
<dbReference type="GO" id="GO:0016020">
    <property type="term" value="C:membrane"/>
    <property type="evidence" value="ECO:0007669"/>
    <property type="project" value="UniProtKB-SubCell"/>
</dbReference>
<feature type="transmembrane region" description="Helical" evidence="6">
    <location>
        <begin position="117"/>
        <end position="146"/>
    </location>
</feature>
<dbReference type="RefSeq" id="WP_078697029.1">
    <property type="nucleotide sequence ID" value="NZ_FUYH01000015.1"/>
</dbReference>
<dbReference type="Pfam" id="PF02683">
    <property type="entry name" value="DsbD_TM"/>
    <property type="match status" value="1"/>
</dbReference>
<keyword evidence="5 6" id="KW-0472">Membrane</keyword>
<name>A0A1T4XY67_9CLOT</name>
<gene>
    <name evidence="8" type="ORF">SAMN05443428_11535</name>
</gene>
<dbReference type="STRING" id="1147123.SAMN05443428_11535"/>
<evidence type="ECO:0000259" key="7">
    <source>
        <dbReference type="Pfam" id="PF02683"/>
    </source>
</evidence>
<dbReference type="OrthoDB" id="9809733at2"/>
<dbReference type="PANTHER" id="PTHR31272">
    <property type="entry name" value="CYTOCHROME C-TYPE BIOGENESIS PROTEIN HI_1454-RELATED"/>
    <property type="match status" value="1"/>
</dbReference>
<reference evidence="9" key="1">
    <citation type="submission" date="2017-02" db="EMBL/GenBank/DDBJ databases">
        <authorList>
            <person name="Varghese N."/>
            <person name="Submissions S."/>
        </authorList>
    </citation>
    <scope>NUCLEOTIDE SEQUENCE [LARGE SCALE GENOMIC DNA]</scope>
    <source>
        <strain evidence="9">USBA 833</strain>
    </source>
</reference>
<dbReference type="GO" id="GO:0017004">
    <property type="term" value="P:cytochrome complex assembly"/>
    <property type="evidence" value="ECO:0007669"/>
    <property type="project" value="InterPro"/>
</dbReference>
<dbReference type="InterPro" id="IPR051790">
    <property type="entry name" value="Cytochrome_c-biogenesis_DsbD"/>
</dbReference>
<dbReference type="InterPro" id="IPR003834">
    <property type="entry name" value="Cyt_c_assmbl_TM_dom"/>
</dbReference>
<evidence type="ECO:0000256" key="3">
    <source>
        <dbReference type="ARBA" id="ARBA00022692"/>
    </source>
</evidence>
<evidence type="ECO:0000256" key="6">
    <source>
        <dbReference type="SAM" id="Phobius"/>
    </source>
</evidence>
<feature type="transmembrane region" description="Helical" evidence="6">
    <location>
        <begin position="152"/>
        <end position="176"/>
    </location>
</feature>
<proteinExistence type="inferred from homology"/>
<keyword evidence="9" id="KW-1185">Reference proteome</keyword>
<comment type="subcellular location">
    <subcellularLocation>
        <location evidence="1">Membrane</location>
        <topology evidence="1">Multi-pass membrane protein</topology>
    </subcellularLocation>
</comment>
<dbReference type="Proteomes" id="UP000190105">
    <property type="component" value="Unassembled WGS sequence"/>
</dbReference>
<evidence type="ECO:0000256" key="4">
    <source>
        <dbReference type="ARBA" id="ARBA00022989"/>
    </source>
</evidence>
<protein>
    <submittedName>
        <fullName evidence="8">Cytochrome c-type biogenesis protein</fullName>
    </submittedName>
</protein>
<keyword evidence="4 6" id="KW-1133">Transmembrane helix</keyword>
<evidence type="ECO:0000313" key="8">
    <source>
        <dbReference type="EMBL" id="SKA93995.1"/>
    </source>
</evidence>
<feature type="transmembrane region" description="Helical" evidence="6">
    <location>
        <begin position="77"/>
        <end position="96"/>
    </location>
</feature>
<feature type="transmembrane region" description="Helical" evidence="6">
    <location>
        <begin position="47"/>
        <end position="71"/>
    </location>
</feature>
<evidence type="ECO:0000256" key="1">
    <source>
        <dbReference type="ARBA" id="ARBA00004141"/>
    </source>
</evidence>